<evidence type="ECO:0000313" key="7">
    <source>
        <dbReference type="Proteomes" id="UP000256774"/>
    </source>
</evidence>
<dbReference type="SMART" id="SM00342">
    <property type="entry name" value="HTH_ARAC"/>
    <property type="match status" value="1"/>
</dbReference>
<keyword evidence="7" id="KW-1185">Reference proteome</keyword>
<dbReference type="PANTHER" id="PTHR46796:SF7">
    <property type="entry name" value="ARAC FAMILY TRANSCRIPTIONAL REGULATOR"/>
    <property type="match status" value="1"/>
</dbReference>
<evidence type="ECO:0000259" key="5">
    <source>
        <dbReference type="PROSITE" id="PS01124"/>
    </source>
</evidence>
<name>A0A3E0H1F4_9GAMM</name>
<dbReference type="InterPro" id="IPR050204">
    <property type="entry name" value="AraC_XylS_family_regulators"/>
</dbReference>
<dbReference type="EMBL" id="QUNR01000004">
    <property type="protein sequence ID" value="REH36854.1"/>
    <property type="molecule type" value="Genomic_DNA"/>
</dbReference>
<dbReference type="PROSITE" id="PS01124">
    <property type="entry name" value="HTH_ARAC_FAMILY_2"/>
    <property type="match status" value="1"/>
</dbReference>
<feature type="domain" description="HTH araC/xylS-type" evidence="5">
    <location>
        <begin position="205"/>
        <end position="303"/>
    </location>
</feature>
<dbReference type="InterPro" id="IPR018062">
    <property type="entry name" value="HTH_AraC-typ_CS"/>
</dbReference>
<sequence length="307" mass="34359">MEDFLSVVFDDLHLKGAGYVFLQGNQRWSARVALPGRAIFHAVLFGDVYLHTAEQLYTLKAGDLMVLPAGQVHTLSDSSHSSATSENIGHSLSERRHAPYDIGQGDATAMVLTAASDYDTELGQPLMSALPAAFLVAGQGQEPPEWLRIGILFLQHEISQQRPGQQSILNRLGDIWFMECLRVYIEHISADNSSWLRALKDPALATVLSAVHREPEREWTVPAMAALAHLSRSAFADRFQRIMGKPPQRYLHEHRMRLAAWQLRHSDQPVCRIADMTGYASETAFGQAFKRMHGLAPGQYRQHIRAQ</sequence>
<dbReference type="SUPFAM" id="SSF46689">
    <property type="entry name" value="Homeodomain-like"/>
    <property type="match status" value="2"/>
</dbReference>
<evidence type="ECO:0000256" key="1">
    <source>
        <dbReference type="ARBA" id="ARBA00023015"/>
    </source>
</evidence>
<dbReference type="Pfam" id="PF12852">
    <property type="entry name" value="Cupin_6"/>
    <property type="match status" value="1"/>
</dbReference>
<evidence type="ECO:0000256" key="4">
    <source>
        <dbReference type="ARBA" id="ARBA00023163"/>
    </source>
</evidence>
<protein>
    <submittedName>
        <fullName evidence="6">AraC family transcriptional regulator</fullName>
    </submittedName>
</protein>
<dbReference type="GO" id="GO:0043565">
    <property type="term" value="F:sequence-specific DNA binding"/>
    <property type="evidence" value="ECO:0007669"/>
    <property type="project" value="InterPro"/>
</dbReference>
<dbReference type="InterPro" id="IPR009057">
    <property type="entry name" value="Homeodomain-like_sf"/>
</dbReference>
<comment type="caution">
    <text evidence="6">The sequence shown here is derived from an EMBL/GenBank/DDBJ whole genome shotgun (WGS) entry which is preliminary data.</text>
</comment>
<dbReference type="InterPro" id="IPR032783">
    <property type="entry name" value="AraC_lig"/>
</dbReference>
<dbReference type="Pfam" id="PF12833">
    <property type="entry name" value="HTH_18"/>
    <property type="match status" value="1"/>
</dbReference>
<gene>
    <name evidence="6" type="ORF">DFR26_1994</name>
</gene>
<evidence type="ECO:0000256" key="3">
    <source>
        <dbReference type="ARBA" id="ARBA00023159"/>
    </source>
</evidence>
<dbReference type="PROSITE" id="PS00041">
    <property type="entry name" value="HTH_ARAC_FAMILY_1"/>
    <property type="match status" value="1"/>
</dbReference>
<evidence type="ECO:0000313" key="6">
    <source>
        <dbReference type="EMBL" id="REH36854.1"/>
    </source>
</evidence>
<keyword evidence="1" id="KW-0805">Transcription regulation</keyword>
<organism evidence="6 7">
    <name type="scientific">Paraperlucidibaca baekdonensis</name>
    <dbReference type="NCBI Taxonomy" id="748120"/>
    <lineage>
        <taxon>Bacteria</taxon>
        <taxon>Pseudomonadati</taxon>
        <taxon>Pseudomonadota</taxon>
        <taxon>Gammaproteobacteria</taxon>
        <taxon>Moraxellales</taxon>
        <taxon>Moraxellaceae</taxon>
        <taxon>Paraperlucidibaca</taxon>
    </lineage>
</organism>
<dbReference type="Gene3D" id="1.10.10.60">
    <property type="entry name" value="Homeodomain-like"/>
    <property type="match status" value="1"/>
</dbReference>
<dbReference type="OrthoDB" id="9783876at2"/>
<dbReference type="PANTHER" id="PTHR46796">
    <property type="entry name" value="HTH-TYPE TRANSCRIPTIONAL ACTIVATOR RHAS-RELATED"/>
    <property type="match status" value="1"/>
</dbReference>
<evidence type="ECO:0000256" key="2">
    <source>
        <dbReference type="ARBA" id="ARBA00023125"/>
    </source>
</evidence>
<reference evidence="6 7" key="1">
    <citation type="submission" date="2018-08" db="EMBL/GenBank/DDBJ databases">
        <title>Genomic Encyclopedia of Type Strains, Phase IV (KMG-IV): sequencing the most valuable type-strain genomes for metagenomic binning, comparative biology and taxonomic classification.</title>
        <authorList>
            <person name="Goeker M."/>
        </authorList>
    </citation>
    <scope>NUCLEOTIDE SEQUENCE [LARGE SCALE GENOMIC DNA]</scope>
    <source>
        <strain evidence="6 7">DSM 26022</strain>
    </source>
</reference>
<dbReference type="Proteomes" id="UP000256774">
    <property type="component" value="Unassembled WGS sequence"/>
</dbReference>
<keyword evidence="4" id="KW-0804">Transcription</keyword>
<dbReference type="AlphaFoldDB" id="A0A3E0H1F4"/>
<dbReference type="InterPro" id="IPR018060">
    <property type="entry name" value="HTH_AraC"/>
</dbReference>
<dbReference type="GO" id="GO:0003700">
    <property type="term" value="F:DNA-binding transcription factor activity"/>
    <property type="evidence" value="ECO:0007669"/>
    <property type="project" value="InterPro"/>
</dbReference>
<keyword evidence="2" id="KW-0238">DNA-binding</keyword>
<accession>A0A3E0H1F4</accession>
<dbReference type="InterPro" id="IPR037923">
    <property type="entry name" value="HTH-like"/>
</dbReference>
<proteinExistence type="predicted"/>
<dbReference type="RefSeq" id="WP_116208799.1">
    <property type="nucleotide sequence ID" value="NZ_QUNR01000004.1"/>
</dbReference>
<dbReference type="SUPFAM" id="SSF51215">
    <property type="entry name" value="Regulatory protein AraC"/>
    <property type="match status" value="1"/>
</dbReference>
<keyword evidence="3" id="KW-0010">Activator</keyword>